<reference evidence="5" key="1">
    <citation type="submission" date="2016-06" db="UniProtKB">
        <authorList>
            <consortium name="WormBaseParasite"/>
        </authorList>
    </citation>
    <scope>IDENTIFICATION</scope>
</reference>
<dbReference type="GO" id="GO:1990573">
    <property type="term" value="P:potassium ion import across plasma membrane"/>
    <property type="evidence" value="ECO:0007669"/>
    <property type="project" value="TreeGrafter"/>
</dbReference>
<accession>A0A183CWN6</accession>
<keyword evidence="1" id="KW-0812">Transmembrane</keyword>
<dbReference type="GO" id="GO:0036376">
    <property type="term" value="P:sodium ion export across plasma membrane"/>
    <property type="evidence" value="ECO:0007669"/>
    <property type="project" value="TreeGrafter"/>
</dbReference>
<feature type="transmembrane region" description="Helical" evidence="1">
    <location>
        <begin position="21"/>
        <end position="41"/>
    </location>
</feature>
<dbReference type="PRINTS" id="PR00121">
    <property type="entry name" value="NAKATPASE"/>
</dbReference>
<feature type="transmembrane region" description="Helical" evidence="1">
    <location>
        <begin position="118"/>
        <end position="140"/>
    </location>
</feature>
<dbReference type="FunFam" id="1.20.1110.10:FF:000095">
    <property type="entry name" value="Sodium/potassium-transporting ATPase subunit alpha-1"/>
    <property type="match status" value="1"/>
</dbReference>
<keyword evidence="1" id="KW-0472">Membrane</keyword>
<dbReference type="EMBL" id="UYRT01000912">
    <property type="protein sequence ID" value="VDK28944.1"/>
    <property type="molecule type" value="Genomic_DNA"/>
</dbReference>
<dbReference type="InterPro" id="IPR050510">
    <property type="entry name" value="Cation_transp_ATPase_P-type"/>
</dbReference>
<protein>
    <submittedName>
        <fullName evidence="5">Cation_ATPase_C domain-containing protein</fullName>
    </submittedName>
</protein>
<sequence length="188" mass="21983">MTRPPRNPKKDKLVNARLMNFSYLQIGIMQAVAGFMTYFVIMGENGFHAWRLLWIREQWDDPLIDDLEDSYGQQWTYEARKGLERCCHGAFFYAIVVVQWADLLISKTRYNSIVQQGMSNWVLNTGLLFTTVLSTVLLFTPFVNRVFGLTPIRYSLVFWNILLATASSDYNFRRAYALELRKNRITDS</sequence>
<reference evidence="3 4" key="2">
    <citation type="submission" date="2018-11" db="EMBL/GenBank/DDBJ databases">
        <authorList>
            <consortium name="Pathogen Informatics"/>
        </authorList>
    </citation>
    <scope>NUCLEOTIDE SEQUENCE [LARGE SCALE GENOMIC DNA]</scope>
</reference>
<evidence type="ECO:0000313" key="5">
    <source>
        <dbReference type="WBParaSite" id="GPUH_0000087701-mRNA-1"/>
    </source>
</evidence>
<dbReference type="GO" id="GO:1902600">
    <property type="term" value="P:proton transmembrane transport"/>
    <property type="evidence" value="ECO:0007669"/>
    <property type="project" value="TreeGrafter"/>
</dbReference>
<evidence type="ECO:0000259" key="2">
    <source>
        <dbReference type="Pfam" id="PF00689"/>
    </source>
</evidence>
<dbReference type="WBParaSite" id="GPUH_0000087701-mRNA-1">
    <property type="protein sequence ID" value="GPUH_0000087701-mRNA-1"/>
    <property type="gene ID" value="GPUH_0000087701"/>
</dbReference>
<dbReference type="PANTHER" id="PTHR43294:SF18">
    <property type="entry name" value="SODIUM_POTASSIUM-TRANSPORTING ATPASE SUBUNIT ALPHA"/>
    <property type="match status" value="1"/>
</dbReference>
<gene>
    <name evidence="3" type="ORF">GPUH_LOCUS877</name>
</gene>
<evidence type="ECO:0000313" key="3">
    <source>
        <dbReference type="EMBL" id="VDK28944.1"/>
    </source>
</evidence>
<dbReference type="PANTHER" id="PTHR43294">
    <property type="entry name" value="SODIUM/POTASSIUM-TRANSPORTING ATPASE SUBUNIT ALPHA"/>
    <property type="match status" value="1"/>
</dbReference>
<dbReference type="AlphaFoldDB" id="A0A183CWN6"/>
<evidence type="ECO:0000313" key="4">
    <source>
        <dbReference type="Proteomes" id="UP000271098"/>
    </source>
</evidence>
<organism evidence="5">
    <name type="scientific">Gongylonema pulchrum</name>
    <dbReference type="NCBI Taxonomy" id="637853"/>
    <lineage>
        <taxon>Eukaryota</taxon>
        <taxon>Metazoa</taxon>
        <taxon>Ecdysozoa</taxon>
        <taxon>Nematoda</taxon>
        <taxon>Chromadorea</taxon>
        <taxon>Rhabditida</taxon>
        <taxon>Spirurina</taxon>
        <taxon>Spiruromorpha</taxon>
        <taxon>Spiruroidea</taxon>
        <taxon>Gongylonematidae</taxon>
        <taxon>Gongylonema</taxon>
    </lineage>
</organism>
<dbReference type="GO" id="GO:0005391">
    <property type="term" value="F:P-type sodium:potassium-exchanging transporter activity"/>
    <property type="evidence" value="ECO:0007669"/>
    <property type="project" value="TreeGrafter"/>
</dbReference>
<keyword evidence="4" id="KW-1185">Reference proteome</keyword>
<feature type="domain" description="Cation-transporting P-type ATPase C-terminal" evidence="2">
    <location>
        <begin position="1"/>
        <end position="165"/>
    </location>
</feature>
<evidence type="ECO:0000256" key="1">
    <source>
        <dbReference type="SAM" id="Phobius"/>
    </source>
</evidence>
<dbReference type="GO" id="GO:0006883">
    <property type="term" value="P:intracellular sodium ion homeostasis"/>
    <property type="evidence" value="ECO:0007669"/>
    <property type="project" value="TreeGrafter"/>
</dbReference>
<dbReference type="SUPFAM" id="SSF81665">
    <property type="entry name" value="Calcium ATPase, transmembrane domain M"/>
    <property type="match status" value="1"/>
</dbReference>
<dbReference type="Proteomes" id="UP000271098">
    <property type="component" value="Unassembled WGS sequence"/>
</dbReference>
<dbReference type="InterPro" id="IPR006068">
    <property type="entry name" value="ATPase_P-typ_cation-transptr_C"/>
</dbReference>
<keyword evidence="1" id="KW-1133">Transmembrane helix</keyword>
<dbReference type="Gene3D" id="1.20.1110.10">
    <property type="entry name" value="Calcium-transporting ATPase, transmembrane domain"/>
    <property type="match status" value="1"/>
</dbReference>
<dbReference type="GO" id="GO:0030007">
    <property type="term" value="P:intracellular potassium ion homeostasis"/>
    <property type="evidence" value="ECO:0007669"/>
    <property type="project" value="TreeGrafter"/>
</dbReference>
<dbReference type="GO" id="GO:0005886">
    <property type="term" value="C:plasma membrane"/>
    <property type="evidence" value="ECO:0007669"/>
    <property type="project" value="TreeGrafter"/>
</dbReference>
<proteinExistence type="predicted"/>
<name>A0A183CWN6_9BILA</name>
<dbReference type="Pfam" id="PF00689">
    <property type="entry name" value="Cation_ATPase_C"/>
    <property type="match status" value="1"/>
</dbReference>
<dbReference type="InterPro" id="IPR023298">
    <property type="entry name" value="ATPase_P-typ_TM_dom_sf"/>
</dbReference>
<dbReference type="OrthoDB" id="3352408at2759"/>